<name>A0A6J5KYV5_9CAUD</name>
<protein>
    <submittedName>
        <fullName evidence="1">Uncharacterized protein</fullName>
    </submittedName>
</protein>
<reference evidence="1" key="1">
    <citation type="submission" date="2020-04" db="EMBL/GenBank/DDBJ databases">
        <authorList>
            <person name="Chiriac C."/>
            <person name="Salcher M."/>
            <person name="Ghai R."/>
            <person name="Kavagutti S V."/>
        </authorList>
    </citation>
    <scope>NUCLEOTIDE SEQUENCE</scope>
</reference>
<accession>A0A6J5KYV5</accession>
<organism evidence="1">
    <name type="scientific">uncultured Caudovirales phage</name>
    <dbReference type="NCBI Taxonomy" id="2100421"/>
    <lineage>
        <taxon>Viruses</taxon>
        <taxon>Duplodnaviria</taxon>
        <taxon>Heunggongvirae</taxon>
        <taxon>Uroviricota</taxon>
        <taxon>Caudoviricetes</taxon>
        <taxon>Peduoviridae</taxon>
        <taxon>Maltschvirus</taxon>
        <taxon>Maltschvirus maltsch</taxon>
    </lineage>
</organism>
<proteinExistence type="predicted"/>
<evidence type="ECO:0000313" key="1">
    <source>
        <dbReference type="EMBL" id="CAB4127231.1"/>
    </source>
</evidence>
<gene>
    <name evidence="1" type="ORF">UFOVP75_93</name>
</gene>
<dbReference type="EMBL" id="LR796209">
    <property type="protein sequence ID" value="CAB4127231.1"/>
    <property type="molecule type" value="Genomic_DNA"/>
</dbReference>
<sequence>MLNLKGIRAIGSAVDNLFDRMKTKLLGSRNQDKKIAVRFTHGESLQGLYEAAVSQEGAVPSASSIGSIHKIAASYLDATKEQTKARLIKEINATIEESKGEAVSIIPELTERLNDVFRKATSDVNRIVSSEAQNSRTLGLLEGIVKINERVDVDDPTVFFIIVRDQHVCEECKRIHMLPDGITPRTFKLSEVSHGYHKHGEDTPCVSGLHPHCRCTMGTLLPGTGFDKHGFITFVDVDHDEHARQRSLSDNK</sequence>